<proteinExistence type="predicted"/>
<reference evidence="11" key="1">
    <citation type="submission" date="2020-03" db="EMBL/GenBank/DDBJ databases">
        <title>Transcriptomic Profiling of the Digestive Tract of the Rat Flea, Xenopsylla cheopis, Following Blood Feeding and Infection with Yersinia pestis.</title>
        <authorList>
            <person name="Bland D.M."/>
            <person name="Martens C.A."/>
            <person name="Virtaneva K."/>
            <person name="Kanakabandi K."/>
            <person name="Long D."/>
            <person name="Rosenke R."/>
            <person name="Saturday G.A."/>
            <person name="Hoyt F.H."/>
            <person name="Bruno D.P."/>
            <person name="Ribeiro J.M.C."/>
            <person name="Hinnebusch J."/>
        </authorList>
    </citation>
    <scope>NUCLEOTIDE SEQUENCE</scope>
</reference>
<feature type="chain" id="PRO_5027121871" evidence="10">
    <location>
        <begin position="20"/>
        <end position="161"/>
    </location>
</feature>
<evidence type="ECO:0000313" key="11">
    <source>
        <dbReference type="EMBL" id="NOV51874.1"/>
    </source>
</evidence>
<evidence type="ECO:0000256" key="8">
    <source>
        <dbReference type="ARBA" id="ARBA00023288"/>
    </source>
</evidence>
<comment type="subcellular location">
    <subcellularLocation>
        <location evidence="1">Membrane</location>
        <topology evidence="1">Lipid-anchor</topology>
        <topology evidence="1">GPI-anchor</topology>
    </subcellularLocation>
</comment>
<feature type="transmembrane region" description="Helical" evidence="9">
    <location>
        <begin position="139"/>
        <end position="158"/>
    </location>
</feature>
<accession>A0A6M2E0J4</accession>
<keyword evidence="3 9" id="KW-0812">Transmembrane</keyword>
<dbReference type="PANTHER" id="PTHR33562">
    <property type="entry name" value="ATILLA, ISOFORM B-RELATED-RELATED"/>
    <property type="match status" value="1"/>
</dbReference>
<keyword evidence="7" id="KW-0325">Glycoprotein</keyword>
<evidence type="ECO:0000256" key="2">
    <source>
        <dbReference type="ARBA" id="ARBA00022622"/>
    </source>
</evidence>
<evidence type="ECO:0000256" key="5">
    <source>
        <dbReference type="ARBA" id="ARBA00022989"/>
    </source>
</evidence>
<keyword evidence="5 9" id="KW-1133">Transmembrane helix</keyword>
<dbReference type="EMBL" id="GIIL01008148">
    <property type="protein sequence ID" value="NOV51874.1"/>
    <property type="molecule type" value="Transcribed_RNA"/>
</dbReference>
<dbReference type="AlphaFoldDB" id="A0A6M2E0J4"/>
<feature type="signal peptide" evidence="10">
    <location>
        <begin position="1"/>
        <end position="19"/>
    </location>
</feature>
<dbReference type="Pfam" id="PF17064">
    <property type="entry name" value="QVR"/>
    <property type="match status" value="1"/>
</dbReference>
<protein>
    <submittedName>
        <fullName evidence="11">Uncharacterized protein</fullName>
    </submittedName>
</protein>
<dbReference type="GO" id="GO:0030431">
    <property type="term" value="P:sleep"/>
    <property type="evidence" value="ECO:0007669"/>
    <property type="project" value="InterPro"/>
</dbReference>
<evidence type="ECO:0000256" key="7">
    <source>
        <dbReference type="ARBA" id="ARBA00023180"/>
    </source>
</evidence>
<evidence type="ECO:0000256" key="10">
    <source>
        <dbReference type="SAM" id="SignalP"/>
    </source>
</evidence>
<name>A0A6M2E0J4_XENCH</name>
<evidence type="ECO:0000256" key="9">
    <source>
        <dbReference type="SAM" id="Phobius"/>
    </source>
</evidence>
<evidence type="ECO:0000256" key="4">
    <source>
        <dbReference type="ARBA" id="ARBA00022729"/>
    </source>
</evidence>
<evidence type="ECO:0000256" key="6">
    <source>
        <dbReference type="ARBA" id="ARBA00023136"/>
    </source>
</evidence>
<sequence>MRKSILLCIFVSVLHSSLSLRCYQCDSQNDLGCTENLNTTSKNINITECGKHFPTNPLNPLTTFLQPNFNETISYKYGQEFVCMTLIATRESVQGINYTIIGRDCIPDTHNCTVLMQSLHEKGFTHTRCRTCNRDLCNSSFAITSSSYLIAFILLLIAKTF</sequence>
<dbReference type="InterPro" id="IPR031424">
    <property type="entry name" value="QVR-like"/>
</dbReference>
<keyword evidence="8" id="KW-0449">Lipoprotein</keyword>
<keyword evidence="6 9" id="KW-0472">Membrane</keyword>
<dbReference type="GO" id="GO:0032222">
    <property type="term" value="P:regulation of synaptic transmission, cholinergic"/>
    <property type="evidence" value="ECO:0007669"/>
    <property type="project" value="InterPro"/>
</dbReference>
<keyword evidence="2" id="KW-0336">GPI-anchor</keyword>
<organism evidence="11">
    <name type="scientific">Xenopsylla cheopis</name>
    <name type="common">Oriental rat flea</name>
    <name type="synonym">Pulex cheopis</name>
    <dbReference type="NCBI Taxonomy" id="163159"/>
    <lineage>
        <taxon>Eukaryota</taxon>
        <taxon>Metazoa</taxon>
        <taxon>Ecdysozoa</taxon>
        <taxon>Arthropoda</taxon>
        <taxon>Hexapoda</taxon>
        <taxon>Insecta</taxon>
        <taxon>Pterygota</taxon>
        <taxon>Neoptera</taxon>
        <taxon>Endopterygota</taxon>
        <taxon>Siphonaptera</taxon>
        <taxon>Pulicidae</taxon>
        <taxon>Xenopsyllinae</taxon>
        <taxon>Xenopsylla</taxon>
    </lineage>
</organism>
<evidence type="ECO:0000256" key="3">
    <source>
        <dbReference type="ARBA" id="ARBA00022692"/>
    </source>
</evidence>
<dbReference type="InterPro" id="IPR050975">
    <property type="entry name" value="Sleep_regulator"/>
</dbReference>
<keyword evidence="4 10" id="KW-0732">Signal</keyword>
<evidence type="ECO:0000256" key="1">
    <source>
        <dbReference type="ARBA" id="ARBA00004589"/>
    </source>
</evidence>
<dbReference type="GO" id="GO:0098552">
    <property type="term" value="C:side of membrane"/>
    <property type="evidence" value="ECO:0007669"/>
    <property type="project" value="UniProtKB-KW"/>
</dbReference>